<dbReference type="InterPro" id="IPR050295">
    <property type="entry name" value="Plant_2OG-oxidoreductases"/>
</dbReference>
<keyword evidence="3" id="KW-0847">Vitamin C</keyword>
<dbReference type="Pfam" id="PF03171">
    <property type="entry name" value="2OG-FeII_Oxy"/>
    <property type="match status" value="1"/>
</dbReference>
<evidence type="ECO:0000256" key="2">
    <source>
        <dbReference type="ARBA" id="ARBA00022723"/>
    </source>
</evidence>
<dbReference type="GO" id="GO:0016491">
    <property type="term" value="F:oxidoreductase activity"/>
    <property type="evidence" value="ECO:0007669"/>
    <property type="project" value="UniProtKB-KW"/>
</dbReference>
<dbReference type="FunFam" id="2.60.120.330:FF:000001">
    <property type="entry name" value="Protein SRG1"/>
    <property type="match status" value="1"/>
</dbReference>
<dbReference type="InterPro" id="IPR026992">
    <property type="entry name" value="DIOX_N"/>
</dbReference>
<dbReference type="Gene3D" id="2.60.120.330">
    <property type="entry name" value="B-lactam Antibiotic, Isopenicillin N Synthase, Chain"/>
    <property type="match status" value="1"/>
</dbReference>
<dbReference type="Pfam" id="PF14226">
    <property type="entry name" value="DIOX_N"/>
    <property type="match status" value="1"/>
</dbReference>
<organism evidence="8 9">
    <name type="scientific">Sphenostylis stenocarpa</name>
    <dbReference type="NCBI Taxonomy" id="92480"/>
    <lineage>
        <taxon>Eukaryota</taxon>
        <taxon>Viridiplantae</taxon>
        <taxon>Streptophyta</taxon>
        <taxon>Embryophyta</taxon>
        <taxon>Tracheophyta</taxon>
        <taxon>Spermatophyta</taxon>
        <taxon>Magnoliopsida</taxon>
        <taxon>eudicotyledons</taxon>
        <taxon>Gunneridae</taxon>
        <taxon>Pentapetalae</taxon>
        <taxon>rosids</taxon>
        <taxon>fabids</taxon>
        <taxon>Fabales</taxon>
        <taxon>Fabaceae</taxon>
        <taxon>Papilionoideae</taxon>
        <taxon>50 kb inversion clade</taxon>
        <taxon>NPAAA clade</taxon>
        <taxon>indigoferoid/millettioid clade</taxon>
        <taxon>Phaseoleae</taxon>
        <taxon>Sphenostylis</taxon>
    </lineage>
</organism>
<dbReference type="GO" id="GO:0046872">
    <property type="term" value="F:metal ion binding"/>
    <property type="evidence" value="ECO:0007669"/>
    <property type="project" value="UniProtKB-KW"/>
</dbReference>
<evidence type="ECO:0000256" key="4">
    <source>
        <dbReference type="ARBA" id="ARBA00023002"/>
    </source>
</evidence>
<evidence type="ECO:0000256" key="6">
    <source>
        <dbReference type="RuleBase" id="RU003682"/>
    </source>
</evidence>
<dbReference type="Gramene" id="rna-AYBTSS11_LOCUS5443">
    <property type="protein sequence ID" value="CAJ1931769.1"/>
    <property type="gene ID" value="gene-AYBTSS11_LOCUS5443"/>
</dbReference>
<evidence type="ECO:0000256" key="5">
    <source>
        <dbReference type="ARBA" id="ARBA00023004"/>
    </source>
</evidence>
<dbReference type="SUPFAM" id="SSF51197">
    <property type="entry name" value="Clavaminate synthase-like"/>
    <property type="match status" value="1"/>
</dbReference>
<sequence>MDSQIAKLGTSLTVPSVQELAKQGITKVPDRYFHPDQDPPVEFHTNQVPVIDLTKLLSEDENELHKFDHACREWGFFQLINHGVDPSTVENVKIGVREFFNVPMEEKRKFWQNGDLEGYGQSFVVSEEQKLEWADLFYIFTLPSHVRNPHLFPNIPQPFRDAIESYSFELEKLCMTIIKLMTQALKIKPNEMLELFEDVSQAMRMNCYPPCPQPKHVIGLNPHSDAGALTILLQATQVEGLEIRKDGCWIPVQPLSNAFVINIGDILEIVTNGVYRSIEHRATINSVKERISIATFHGPQMKKVIGPTPSLVTYERPALFKRIGVADYYKGYFSRELKGKSYLDMKAPIMVIVSGDLEGNVGETKGSGDGTDDIEGNVAPGEGVDAMTGDGLGLGASTGDGAKWS</sequence>
<dbReference type="InterPro" id="IPR005123">
    <property type="entry name" value="Oxoglu/Fe-dep_dioxygenase_dom"/>
</dbReference>
<keyword evidence="2 6" id="KW-0479">Metal-binding</keyword>
<comment type="similarity">
    <text evidence="1 6">Belongs to the iron/ascorbate-dependent oxidoreductase family.</text>
</comment>
<dbReference type="InterPro" id="IPR044861">
    <property type="entry name" value="IPNS-like_FE2OG_OXY"/>
</dbReference>
<protein>
    <recommendedName>
        <fullName evidence="7">Fe2OG dioxygenase domain-containing protein</fullName>
    </recommendedName>
</protein>
<name>A0AA86V9D8_9FABA</name>
<dbReference type="GO" id="GO:0031418">
    <property type="term" value="F:L-ascorbic acid binding"/>
    <property type="evidence" value="ECO:0007669"/>
    <property type="project" value="UniProtKB-KW"/>
</dbReference>
<evidence type="ECO:0000313" key="8">
    <source>
        <dbReference type="EMBL" id="CAJ1931769.1"/>
    </source>
</evidence>
<dbReference type="PANTHER" id="PTHR47991">
    <property type="entry name" value="OXOGLUTARATE/IRON-DEPENDENT DIOXYGENASE"/>
    <property type="match status" value="1"/>
</dbReference>
<evidence type="ECO:0000259" key="7">
    <source>
        <dbReference type="PROSITE" id="PS51471"/>
    </source>
</evidence>
<gene>
    <name evidence="8" type="ORF">AYBTSS11_LOCUS5443</name>
</gene>
<dbReference type="Proteomes" id="UP001189624">
    <property type="component" value="Chromosome 2"/>
</dbReference>
<feature type="domain" description="Fe2OG dioxygenase" evidence="7">
    <location>
        <begin position="198"/>
        <end position="299"/>
    </location>
</feature>
<dbReference type="InterPro" id="IPR027443">
    <property type="entry name" value="IPNS-like_sf"/>
</dbReference>
<dbReference type="PROSITE" id="PS51471">
    <property type="entry name" value="FE2OG_OXY"/>
    <property type="match status" value="1"/>
</dbReference>
<proteinExistence type="inferred from homology"/>
<evidence type="ECO:0000256" key="3">
    <source>
        <dbReference type="ARBA" id="ARBA00022896"/>
    </source>
</evidence>
<keyword evidence="4 6" id="KW-0560">Oxidoreductase</keyword>
<reference evidence="8" key="1">
    <citation type="submission" date="2023-10" db="EMBL/GenBank/DDBJ databases">
        <authorList>
            <person name="Domelevo Entfellner J.-B."/>
        </authorList>
    </citation>
    <scope>NUCLEOTIDE SEQUENCE</scope>
</reference>
<dbReference type="AlphaFoldDB" id="A0AA86V9D8"/>
<dbReference type="EMBL" id="OY731399">
    <property type="protein sequence ID" value="CAJ1931769.1"/>
    <property type="molecule type" value="Genomic_DNA"/>
</dbReference>
<evidence type="ECO:0000313" key="9">
    <source>
        <dbReference type="Proteomes" id="UP001189624"/>
    </source>
</evidence>
<accession>A0AA86V9D8</accession>
<keyword evidence="5 6" id="KW-0408">Iron</keyword>
<evidence type="ECO:0000256" key="1">
    <source>
        <dbReference type="ARBA" id="ARBA00008056"/>
    </source>
</evidence>
<keyword evidence="9" id="KW-1185">Reference proteome</keyword>